<keyword evidence="3" id="KW-0975">Bacterial flagellum</keyword>
<protein>
    <recommendedName>
        <fullName evidence="8">Flagellar filament outer layer protein</fullName>
    </recommendedName>
</protein>
<evidence type="ECO:0000256" key="2">
    <source>
        <dbReference type="ARBA" id="ARBA00022764"/>
    </source>
</evidence>
<feature type="region of interest" description="Disordered" evidence="4">
    <location>
        <begin position="355"/>
        <end position="379"/>
    </location>
</feature>
<evidence type="ECO:0000313" key="7">
    <source>
        <dbReference type="Proteomes" id="UP000518887"/>
    </source>
</evidence>
<dbReference type="GO" id="GO:0030288">
    <property type="term" value="C:outer membrane-bounded periplasmic space"/>
    <property type="evidence" value="ECO:0007669"/>
    <property type="project" value="InterPro"/>
</dbReference>
<keyword evidence="7" id="KW-1185">Reference proteome</keyword>
<evidence type="ECO:0000313" key="6">
    <source>
        <dbReference type="EMBL" id="MBB5225303.1"/>
    </source>
</evidence>
<reference evidence="6 7" key="1">
    <citation type="submission" date="2020-08" db="EMBL/GenBank/DDBJ databases">
        <title>Genomic Encyclopedia of Type Strains, Phase IV (KMG-IV): sequencing the most valuable type-strain genomes for metagenomic binning, comparative biology and taxonomic classification.</title>
        <authorList>
            <person name="Goeker M."/>
        </authorList>
    </citation>
    <scope>NUCLEOTIDE SEQUENCE [LARGE SCALE GENOMIC DNA]</scope>
    <source>
        <strain evidence="6 7">DSM 103462</strain>
    </source>
</reference>
<feature type="chain" id="PRO_5031248328" description="Flagellar filament outer layer protein" evidence="5">
    <location>
        <begin position="22"/>
        <end position="379"/>
    </location>
</feature>
<evidence type="ECO:0000256" key="1">
    <source>
        <dbReference type="ARBA" id="ARBA00004631"/>
    </source>
</evidence>
<gene>
    <name evidence="6" type="ORF">HNP76_000647</name>
</gene>
<dbReference type="EMBL" id="JACHFQ010000002">
    <property type="protein sequence ID" value="MBB5225303.1"/>
    <property type="molecule type" value="Genomic_DNA"/>
</dbReference>
<feature type="region of interest" description="Disordered" evidence="4">
    <location>
        <begin position="150"/>
        <end position="179"/>
    </location>
</feature>
<comment type="subcellular location">
    <subcellularLocation>
        <location evidence="1">Periplasmic flagellum</location>
    </subcellularLocation>
</comment>
<evidence type="ECO:0000256" key="4">
    <source>
        <dbReference type="SAM" id="MobiDB-lite"/>
    </source>
</evidence>
<dbReference type="Proteomes" id="UP000518887">
    <property type="component" value="Unassembled WGS sequence"/>
</dbReference>
<evidence type="ECO:0000256" key="3">
    <source>
        <dbReference type="ARBA" id="ARBA00023143"/>
    </source>
</evidence>
<evidence type="ECO:0000256" key="5">
    <source>
        <dbReference type="SAM" id="SignalP"/>
    </source>
</evidence>
<dbReference type="InterPro" id="IPR006714">
    <property type="entry name" value="FlaA"/>
</dbReference>
<dbReference type="Pfam" id="PF04620">
    <property type="entry name" value="FlaA"/>
    <property type="match status" value="1"/>
</dbReference>
<feature type="compositionally biased region" description="Low complexity" evidence="4">
    <location>
        <begin position="364"/>
        <end position="379"/>
    </location>
</feature>
<proteinExistence type="predicted"/>
<sequence>MKKTLVLSAALMTLVGLSSFAEERTLIDFTTLKADIAVYPQDYDGEKKENQNKRTIMDYATAAGASFSAEQKDLMKSSLALDQWEVVLNSSARSVSSLAQSQVKPAPVSSNSKQPFAGSDVMGVRVVFPTGAYNSNAKIVPPFSIPAYEPYSQADDNGERQKAESSEGGESSGPKWLFEADDPSDKASPAYGLVKNVGTLKKIAVTTMGMNFPHALYVLLGDTDNVTRRYFMGYLGFDGWKTLEWNNPEYISEVRTREIRVYPIYPRGEPFVKFEGFQVCRDAAHVGDDFIGYFKDVKIIFDKANLTSERDIADEDLWGIIGRKESARQALEMSRFGNKQVNRYIEKQKMATEETFTSSLSEDGASNAQSNGGQAANAQ</sequence>
<feature type="signal peptide" evidence="5">
    <location>
        <begin position="1"/>
        <end position="21"/>
    </location>
</feature>
<name>A0A7W8LLF8_9SPIR</name>
<dbReference type="AlphaFoldDB" id="A0A7W8LLF8"/>
<evidence type="ECO:0008006" key="8">
    <source>
        <dbReference type="Google" id="ProtNLM"/>
    </source>
</evidence>
<accession>A0A7W8LLF8</accession>
<comment type="caution">
    <text evidence="6">The sequence shown here is derived from an EMBL/GenBank/DDBJ whole genome shotgun (WGS) entry which is preliminary data.</text>
</comment>
<dbReference type="GO" id="GO:0055040">
    <property type="term" value="C:periplasmic flagellum"/>
    <property type="evidence" value="ECO:0007669"/>
    <property type="project" value="UniProtKB-SubCell"/>
</dbReference>
<organism evidence="6 7">
    <name type="scientific">Treponema ruminis</name>
    <dbReference type="NCBI Taxonomy" id="744515"/>
    <lineage>
        <taxon>Bacteria</taxon>
        <taxon>Pseudomonadati</taxon>
        <taxon>Spirochaetota</taxon>
        <taxon>Spirochaetia</taxon>
        <taxon>Spirochaetales</taxon>
        <taxon>Treponemataceae</taxon>
        <taxon>Treponema</taxon>
    </lineage>
</organism>
<dbReference type="RefSeq" id="WP_184657457.1">
    <property type="nucleotide sequence ID" value="NZ_CP031518.1"/>
</dbReference>
<keyword evidence="2" id="KW-0574">Periplasm</keyword>
<keyword evidence="5" id="KW-0732">Signal</keyword>
<dbReference type="GO" id="GO:0071973">
    <property type="term" value="P:bacterial-type flagellum-dependent cell motility"/>
    <property type="evidence" value="ECO:0007669"/>
    <property type="project" value="InterPro"/>
</dbReference>